<dbReference type="PANTHER" id="PTHR37953:SF1">
    <property type="entry name" value="UPF0127 PROTEIN MJ1496"/>
    <property type="match status" value="1"/>
</dbReference>
<dbReference type="Pfam" id="PF02643">
    <property type="entry name" value="DUF192"/>
    <property type="match status" value="1"/>
</dbReference>
<proteinExistence type="predicted"/>
<accession>A0ABU1D4G7</accession>
<comment type="caution">
    <text evidence="1">The sequence shown here is derived from an EMBL/GenBank/DDBJ whole genome shotgun (WGS) entry which is preliminary data.</text>
</comment>
<organism evidence="1 2">
    <name type="scientific">Yanghanlia caeni</name>
    <dbReference type="NCBI Taxonomy" id="3064283"/>
    <lineage>
        <taxon>Bacteria</taxon>
        <taxon>Pseudomonadati</taxon>
        <taxon>Pseudomonadota</taxon>
        <taxon>Betaproteobacteria</taxon>
        <taxon>Burkholderiales</taxon>
        <taxon>Alcaligenaceae</taxon>
        <taxon>Yanghanlia</taxon>
    </lineage>
</organism>
<dbReference type="PANTHER" id="PTHR37953">
    <property type="entry name" value="UPF0127 PROTEIN MJ1496"/>
    <property type="match status" value="1"/>
</dbReference>
<sequence>MTAAADAMTAPLRLRVADTFSKRLLGLHAGRSLAPDEGLLLVPCRAVHTFFMRRAIDVVFIDARGGVRSCIHAVSPWRMVADPHARMVLELPAGYCRNHPDYPQRIHAALQLRVSPRLPV</sequence>
<dbReference type="Gene3D" id="2.60.120.1140">
    <property type="entry name" value="Protein of unknown function DUF192"/>
    <property type="match status" value="1"/>
</dbReference>
<dbReference type="RefSeq" id="WP_347286598.1">
    <property type="nucleotide sequence ID" value="NZ_JAUZQE010000008.1"/>
</dbReference>
<protein>
    <submittedName>
        <fullName evidence="1">DUF192 domain-containing protein</fullName>
    </submittedName>
</protein>
<name>A0ABU1D4G7_9BURK</name>
<dbReference type="InterPro" id="IPR038695">
    <property type="entry name" value="Saro_0823-like_sf"/>
</dbReference>
<evidence type="ECO:0000313" key="1">
    <source>
        <dbReference type="EMBL" id="MDR4125319.1"/>
    </source>
</evidence>
<evidence type="ECO:0000313" key="2">
    <source>
        <dbReference type="Proteomes" id="UP001232156"/>
    </source>
</evidence>
<reference evidence="1 2" key="1">
    <citation type="submission" date="2023-08" db="EMBL/GenBank/DDBJ databases">
        <title>Alcaligenaceae gen. nov., a novel taxon isolated from the sludge of Yixing Pesticide Factory.</title>
        <authorList>
            <person name="Ruan L."/>
        </authorList>
    </citation>
    <scope>NUCLEOTIDE SEQUENCE [LARGE SCALE GENOMIC DNA]</scope>
    <source>
        <strain evidence="1 2">LG-2</strain>
    </source>
</reference>
<dbReference type="InterPro" id="IPR003795">
    <property type="entry name" value="DUF192"/>
</dbReference>
<gene>
    <name evidence="1" type="ORF">Q8947_04885</name>
</gene>
<dbReference type="Proteomes" id="UP001232156">
    <property type="component" value="Unassembled WGS sequence"/>
</dbReference>
<dbReference type="EMBL" id="JAUZQE010000008">
    <property type="protein sequence ID" value="MDR4125319.1"/>
    <property type="molecule type" value="Genomic_DNA"/>
</dbReference>
<keyword evidence="2" id="KW-1185">Reference proteome</keyword>